<dbReference type="PANTHER" id="PTHR32282:SF31">
    <property type="entry name" value="PEPTIDOGLYCAN GLYCOSYLTRANSFERASE"/>
    <property type="match status" value="1"/>
</dbReference>
<dbReference type="Proteomes" id="UP000000788">
    <property type="component" value="Chromosome"/>
</dbReference>
<dbReference type="InterPro" id="IPR036950">
    <property type="entry name" value="PBP_transglycosylase"/>
</dbReference>
<dbReference type="GO" id="GO:0008955">
    <property type="term" value="F:peptidoglycan glycosyltransferase activity"/>
    <property type="evidence" value="ECO:0007669"/>
    <property type="project" value="UniProtKB-EC"/>
</dbReference>
<dbReference type="Gene3D" id="1.10.3810.10">
    <property type="entry name" value="Biosynthetic peptidoglycan transglycosylase-like"/>
    <property type="match status" value="1"/>
</dbReference>
<dbReference type="PANTHER" id="PTHR32282">
    <property type="entry name" value="BINDING PROTEIN TRANSPEPTIDASE, PUTATIVE-RELATED"/>
    <property type="match status" value="1"/>
</dbReference>
<evidence type="ECO:0000259" key="17">
    <source>
        <dbReference type="Pfam" id="PF00905"/>
    </source>
</evidence>
<organism evidence="19 20">
    <name type="scientific">Prochlorococcus marinus (strain MIT 9211)</name>
    <dbReference type="NCBI Taxonomy" id="93059"/>
    <lineage>
        <taxon>Bacteria</taxon>
        <taxon>Bacillati</taxon>
        <taxon>Cyanobacteriota</taxon>
        <taxon>Cyanophyceae</taxon>
        <taxon>Synechococcales</taxon>
        <taxon>Prochlorococcaceae</taxon>
        <taxon>Prochlorococcus</taxon>
    </lineage>
</organism>
<evidence type="ECO:0000256" key="13">
    <source>
        <dbReference type="ARBA" id="ARBA00023268"/>
    </source>
</evidence>
<keyword evidence="13" id="KW-0511">Multifunctional enzyme</keyword>
<keyword evidence="8" id="KW-0378">Hydrolase</keyword>
<keyword evidence="11" id="KW-1133">Transmembrane helix</keyword>
<dbReference type="eggNOG" id="COG0744">
    <property type="taxonomic scope" value="Bacteria"/>
</dbReference>
<proteinExistence type="predicted"/>
<dbReference type="GO" id="GO:0009002">
    <property type="term" value="F:serine-type D-Ala-D-Ala carboxypeptidase activity"/>
    <property type="evidence" value="ECO:0007669"/>
    <property type="project" value="UniProtKB-EC"/>
</dbReference>
<keyword evidence="9" id="KW-0133">Cell shape</keyword>
<evidence type="ECO:0000256" key="14">
    <source>
        <dbReference type="ARBA" id="ARBA00023316"/>
    </source>
</evidence>
<comment type="pathway">
    <text evidence="2">Cell wall biogenesis; peptidoglycan biosynthesis.</text>
</comment>
<dbReference type="EC" id="2.4.1.129" evidence="19"/>
<dbReference type="FunFam" id="1.10.3810.10:FF:000003">
    <property type="entry name" value="Penicillin-binding protein 1a"/>
    <property type="match status" value="1"/>
</dbReference>
<evidence type="ECO:0000256" key="6">
    <source>
        <dbReference type="ARBA" id="ARBA00022679"/>
    </source>
</evidence>
<dbReference type="InterPro" id="IPR050396">
    <property type="entry name" value="Glycosyltr_51/Transpeptidase"/>
</dbReference>
<keyword evidence="4" id="KW-0645">Protease</keyword>
<dbReference type="NCBIfam" id="TIGR02074">
    <property type="entry name" value="PBP_1a_fam"/>
    <property type="match status" value="1"/>
</dbReference>
<evidence type="ECO:0000256" key="4">
    <source>
        <dbReference type="ARBA" id="ARBA00022670"/>
    </source>
</evidence>
<comment type="subcellular location">
    <subcellularLocation>
        <location evidence="1">Membrane</location>
    </subcellularLocation>
</comment>
<dbReference type="RefSeq" id="WP_012194977.1">
    <property type="nucleotide sequence ID" value="NC_009976.1"/>
</dbReference>
<dbReference type="GO" id="GO:0008658">
    <property type="term" value="F:penicillin binding"/>
    <property type="evidence" value="ECO:0007669"/>
    <property type="project" value="InterPro"/>
</dbReference>
<dbReference type="STRING" id="93059.P9211_04231"/>
<dbReference type="SUPFAM" id="SSF56601">
    <property type="entry name" value="beta-lactamase/transpeptidase-like"/>
    <property type="match status" value="1"/>
</dbReference>
<dbReference type="OrthoDB" id="9766909at2"/>
<keyword evidence="3" id="KW-0121">Carboxypeptidase</keyword>
<feature type="domain" description="Penicillin-binding protein transpeptidase" evidence="17">
    <location>
        <begin position="319"/>
        <end position="578"/>
    </location>
</feature>
<reference evidence="19 20" key="1">
    <citation type="journal article" date="2007" name="PLoS Genet.">
        <title>Patterns and implications of gene gain and loss in the evolution of Prochlorococcus.</title>
        <authorList>
            <person name="Kettler G.C."/>
            <person name="Martiny A.C."/>
            <person name="Huang K."/>
            <person name="Zucker J."/>
            <person name="Coleman M.L."/>
            <person name="Rodrigue S."/>
            <person name="Chen F."/>
            <person name="Lapidus A."/>
            <person name="Ferriera S."/>
            <person name="Johnson J."/>
            <person name="Steglich C."/>
            <person name="Church G.M."/>
            <person name="Richardson P."/>
            <person name="Chisholm S.W."/>
        </authorList>
    </citation>
    <scope>NUCLEOTIDE SEQUENCE [LARGE SCALE GENOMIC DNA]</scope>
    <source>
        <strain evidence="20">MIT 9211</strain>
    </source>
</reference>
<dbReference type="SUPFAM" id="SSF53955">
    <property type="entry name" value="Lysozyme-like"/>
    <property type="match status" value="1"/>
</dbReference>
<evidence type="ECO:0000256" key="15">
    <source>
        <dbReference type="ARBA" id="ARBA00034000"/>
    </source>
</evidence>
<dbReference type="GO" id="GO:0008360">
    <property type="term" value="P:regulation of cell shape"/>
    <property type="evidence" value="ECO:0007669"/>
    <property type="project" value="UniProtKB-KW"/>
</dbReference>
<keyword evidence="5 19" id="KW-0328">Glycosyltransferase</keyword>
<dbReference type="InterPro" id="IPR023346">
    <property type="entry name" value="Lysozyme-like_dom_sf"/>
</dbReference>
<evidence type="ECO:0000259" key="18">
    <source>
        <dbReference type="Pfam" id="PF00912"/>
    </source>
</evidence>
<evidence type="ECO:0000256" key="12">
    <source>
        <dbReference type="ARBA" id="ARBA00023136"/>
    </source>
</evidence>
<dbReference type="GO" id="GO:0006508">
    <property type="term" value="P:proteolysis"/>
    <property type="evidence" value="ECO:0007669"/>
    <property type="project" value="UniProtKB-KW"/>
</dbReference>
<keyword evidence="20" id="KW-1185">Reference proteome</keyword>
<dbReference type="KEGG" id="pmj:P9211_04231"/>
<keyword evidence="12" id="KW-0472">Membrane</keyword>
<dbReference type="GO" id="GO:0016020">
    <property type="term" value="C:membrane"/>
    <property type="evidence" value="ECO:0007669"/>
    <property type="project" value="UniProtKB-SubCell"/>
</dbReference>
<dbReference type="HOGENOM" id="CLU_006354_2_7_3"/>
<name>A9BE44_PROM4</name>
<feature type="domain" description="Glycosyl transferase family 51" evidence="18">
    <location>
        <begin position="60"/>
        <end position="234"/>
    </location>
</feature>
<protein>
    <submittedName>
        <fullName evidence="19">Putative penicillin binding protein</fullName>
        <ecNumber evidence="19">2.4.1.129</ecNumber>
    </submittedName>
</protein>
<evidence type="ECO:0000256" key="10">
    <source>
        <dbReference type="ARBA" id="ARBA00022984"/>
    </source>
</evidence>
<dbReference type="Gene3D" id="3.40.710.10">
    <property type="entry name" value="DD-peptidase/beta-lactamase superfamily"/>
    <property type="match status" value="1"/>
</dbReference>
<accession>A9BE44</accession>
<evidence type="ECO:0000256" key="8">
    <source>
        <dbReference type="ARBA" id="ARBA00022801"/>
    </source>
</evidence>
<dbReference type="GO" id="GO:0030288">
    <property type="term" value="C:outer membrane-bounded periplasmic space"/>
    <property type="evidence" value="ECO:0007669"/>
    <property type="project" value="TreeGrafter"/>
</dbReference>
<sequence length="602" mass="67070">MGRKLPAFLFIAFGSLTIGSLIAITERFATDSIDSLLPNPSKITSYSRPGTITLLASNEEIIQKLGPNTRHKIRPGGMPRLIEQAFVAAEDRRFYEHKGVDFWGIGRALITNIRQQRVAEGASTITQQLARIIFLTQERTYTRKLKEIALAYKLERHFSKKTILEQYINNVYLGSSAYGVADAAWIYFSKSPDLLTLEEVALIAGLTPAPSLYSPLVNSDLAIKRRAIVLKKMHLQGFISNSELMTSLRSPLSLKPAYPKYSKSTAPFFTSWVEQKLPYFLSKEQLEVGGLQIKTSLNLNWQSKAKSILRNQSPGEREGAIVSIEPSTGLIRVLVGGKDFSSNQFNRATQAYRSPGSTFKVFPYAVAINEGFKPEDLMFDTPRCWYGYCPKNFGGKYYGEVSLSEAFSKSLNTIAIDLLAKVGFKKVIAMANQLGVGNEAKLGHYYPLAIGAYEETVLNMTGAYAGINNRGLYIEPSPFEEIRGPDNSIIWSNEINKKRSKRVLSKRVADTINWMLRRVVSEGTGVAASLKTRQVAGKTGTSEGNRDLWFIGSIPQLTTGVWLGYDNNKEIKSSSGEAALIWKQFIEGIDDDFEPLKFPRKP</sequence>
<evidence type="ECO:0000256" key="7">
    <source>
        <dbReference type="ARBA" id="ARBA00022692"/>
    </source>
</evidence>
<dbReference type="Pfam" id="PF00912">
    <property type="entry name" value="Transgly"/>
    <property type="match status" value="1"/>
</dbReference>
<keyword evidence="14" id="KW-0961">Cell wall biogenesis/degradation</keyword>
<evidence type="ECO:0000256" key="11">
    <source>
        <dbReference type="ARBA" id="ARBA00022989"/>
    </source>
</evidence>
<dbReference type="InterPro" id="IPR012338">
    <property type="entry name" value="Beta-lactam/transpept-like"/>
</dbReference>
<evidence type="ECO:0000313" key="19">
    <source>
        <dbReference type="EMBL" id="ABX08354.1"/>
    </source>
</evidence>
<keyword evidence="7" id="KW-0812">Transmembrane</keyword>
<dbReference type="GO" id="GO:0071555">
    <property type="term" value="P:cell wall organization"/>
    <property type="evidence" value="ECO:0007669"/>
    <property type="project" value="UniProtKB-KW"/>
</dbReference>
<keyword evidence="6 19" id="KW-0808">Transferase</keyword>
<dbReference type="EMBL" id="CP000878">
    <property type="protein sequence ID" value="ABX08354.1"/>
    <property type="molecule type" value="Genomic_DNA"/>
</dbReference>
<dbReference type="GO" id="GO:0009252">
    <property type="term" value="P:peptidoglycan biosynthetic process"/>
    <property type="evidence" value="ECO:0007669"/>
    <property type="project" value="UniProtKB-KW"/>
</dbReference>
<dbReference type="CAZy" id="GT51">
    <property type="family name" value="Glycosyltransferase Family 51"/>
</dbReference>
<evidence type="ECO:0000256" key="2">
    <source>
        <dbReference type="ARBA" id="ARBA00004752"/>
    </source>
</evidence>
<dbReference type="Pfam" id="PF00905">
    <property type="entry name" value="Transpeptidase"/>
    <property type="match status" value="1"/>
</dbReference>
<evidence type="ECO:0000256" key="1">
    <source>
        <dbReference type="ARBA" id="ARBA00004370"/>
    </source>
</evidence>
<gene>
    <name evidence="19" type="primary">mrcB</name>
    <name evidence="19" type="ordered locus">P9211_04231</name>
</gene>
<keyword evidence="10" id="KW-0573">Peptidoglycan synthesis</keyword>
<evidence type="ECO:0000256" key="3">
    <source>
        <dbReference type="ARBA" id="ARBA00022645"/>
    </source>
</evidence>
<comment type="catalytic activity">
    <reaction evidence="15">
        <text>Preferential cleavage: (Ac)2-L-Lys-D-Ala-|-D-Ala. Also transpeptidation of peptidyl-alanyl moieties that are N-acyl substituents of D-alanine.</text>
        <dbReference type="EC" id="3.4.16.4"/>
    </reaction>
</comment>
<evidence type="ECO:0000256" key="9">
    <source>
        <dbReference type="ARBA" id="ARBA00022960"/>
    </source>
</evidence>
<evidence type="ECO:0000256" key="16">
    <source>
        <dbReference type="ARBA" id="ARBA00049902"/>
    </source>
</evidence>
<comment type="catalytic activity">
    <reaction evidence="16">
        <text>[GlcNAc-(1-&gt;4)-Mur2Ac(oyl-L-Ala-gamma-D-Glu-L-Lys-D-Ala-D-Ala)](n)-di-trans,octa-cis-undecaprenyl diphosphate + beta-D-GlcNAc-(1-&gt;4)-Mur2Ac(oyl-L-Ala-gamma-D-Glu-L-Lys-D-Ala-D-Ala)-di-trans,octa-cis-undecaprenyl diphosphate = [GlcNAc-(1-&gt;4)-Mur2Ac(oyl-L-Ala-gamma-D-Glu-L-Lys-D-Ala-D-Ala)](n+1)-di-trans,octa-cis-undecaprenyl diphosphate + di-trans,octa-cis-undecaprenyl diphosphate + H(+)</text>
        <dbReference type="Rhea" id="RHEA:23708"/>
        <dbReference type="Rhea" id="RHEA-COMP:9602"/>
        <dbReference type="Rhea" id="RHEA-COMP:9603"/>
        <dbReference type="ChEBI" id="CHEBI:15378"/>
        <dbReference type="ChEBI" id="CHEBI:58405"/>
        <dbReference type="ChEBI" id="CHEBI:60033"/>
        <dbReference type="ChEBI" id="CHEBI:78435"/>
        <dbReference type="EC" id="2.4.99.28"/>
    </reaction>
</comment>
<evidence type="ECO:0000256" key="5">
    <source>
        <dbReference type="ARBA" id="ARBA00022676"/>
    </source>
</evidence>
<dbReference type="InterPro" id="IPR001460">
    <property type="entry name" value="PCN-bd_Tpept"/>
</dbReference>
<evidence type="ECO:0000313" key="20">
    <source>
        <dbReference type="Proteomes" id="UP000000788"/>
    </source>
</evidence>
<dbReference type="InterPro" id="IPR001264">
    <property type="entry name" value="Glyco_trans_51"/>
</dbReference>
<dbReference type="AlphaFoldDB" id="A9BE44"/>